<evidence type="ECO:0000313" key="2">
    <source>
        <dbReference type="Proteomes" id="UP000006502"/>
    </source>
</evidence>
<dbReference type="STRING" id="1212765.MHLP_04420"/>
<gene>
    <name evidence="1" type="ordered locus">MHLP_04420</name>
</gene>
<sequence>MWFSIHPGIWGAIATLTTGLAANVVVSTAYQSSSGVEGAFDLTQIPEGFKEGKFDSKDPVQVARYKYYQAWQYSALWYTLHCKQNIKEKDLPKCKEHEETYWTAPEVKEGVTDIKKLQEYKKTLYKK</sequence>
<dbReference type="KEGG" id="mhl:MHLP_04420"/>
<dbReference type="Proteomes" id="UP000006502">
    <property type="component" value="Chromosome"/>
</dbReference>
<dbReference type="AlphaFoldDB" id="I7CKT7"/>
<organism evidence="1 2">
    <name type="scientific">Mycoplasma haematolamae (strain Purdue)</name>
    <dbReference type="NCBI Taxonomy" id="1212765"/>
    <lineage>
        <taxon>Bacteria</taxon>
        <taxon>Bacillati</taxon>
        <taxon>Mycoplasmatota</taxon>
        <taxon>Mollicutes</taxon>
        <taxon>Mycoplasmataceae</taxon>
        <taxon>Mycoplasma</taxon>
    </lineage>
</organism>
<dbReference type="EMBL" id="CP003731">
    <property type="protein sequence ID" value="AFO52464.1"/>
    <property type="molecule type" value="Genomic_DNA"/>
</dbReference>
<dbReference type="HOGENOM" id="CLU_157200_0_0_14"/>
<protein>
    <submittedName>
        <fullName evidence="1">Uncharacterized protein</fullName>
    </submittedName>
</protein>
<dbReference type="PATRIC" id="fig|1212765.3.peg.1006"/>
<keyword evidence="2" id="KW-1185">Reference proteome</keyword>
<name>I7CKT7_MYCHA</name>
<reference evidence="1 2" key="1">
    <citation type="journal article" date="2012" name="J. Bacteriol.">
        <title>Genome Sequence of "Candidatus Mycoplasma haemolamae" Strain Purdue, a Red Blood Cell Pathogen of Alpacas (Vicugna pacos) and Llamas (Lama glama).</title>
        <authorList>
            <person name="Guimaraes A.M."/>
            <person name="Toth B."/>
            <person name="Santos A.P."/>
            <person name="do Nascimento N.C."/>
            <person name="Kritchevsky J.E."/>
            <person name="Messick J.B."/>
        </authorList>
    </citation>
    <scope>NUCLEOTIDE SEQUENCE [LARGE SCALE GENOMIC DNA]</scope>
    <source>
        <strain evidence="1 2">Purdue</strain>
    </source>
</reference>
<reference evidence="2" key="2">
    <citation type="submission" date="2012-07" db="EMBL/GenBank/DDBJ databases">
        <title>Complete genome sequence of 'Candidatus Mycoplasma haemolamae'.</title>
        <authorList>
            <person name="Guimaraes A.M.S."/>
            <person name="Toth B."/>
            <person name="Santos A.P."/>
            <person name="Nascimento N.C."/>
            <person name="Sojka J.E."/>
            <person name="Messick J.B."/>
        </authorList>
    </citation>
    <scope>NUCLEOTIDE SEQUENCE [LARGE SCALE GENOMIC DNA]</scope>
    <source>
        <strain evidence="2">Purdue</strain>
    </source>
</reference>
<accession>I7CKT7</accession>
<proteinExistence type="predicted"/>
<evidence type="ECO:0000313" key="1">
    <source>
        <dbReference type="EMBL" id="AFO52464.1"/>
    </source>
</evidence>